<name>A0AAU8CV92_9HYPH</name>
<reference evidence="2" key="1">
    <citation type="submission" date="2024-06" db="EMBL/GenBank/DDBJ databases">
        <title>Mesorhizobium karijinii sp. nov., a symbiont of the iconic Swainsona formosa from arid Australia.</title>
        <authorList>
            <person name="Hill Y.J."/>
            <person name="Watkin E.L.J."/>
            <person name="O'Hara G.W."/>
            <person name="Terpolilli J."/>
            <person name="Tye M.L."/>
            <person name="Kohlmeier M.G."/>
        </authorList>
    </citation>
    <scope>NUCLEOTIDE SEQUENCE</scope>
    <source>
        <strain evidence="2">WSM2240</strain>
    </source>
</reference>
<feature type="transmembrane region" description="Helical" evidence="1">
    <location>
        <begin position="46"/>
        <end position="68"/>
    </location>
</feature>
<evidence type="ECO:0008006" key="3">
    <source>
        <dbReference type="Google" id="ProtNLM"/>
    </source>
</evidence>
<keyword evidence="1" id="KW-0472">Membrane</keyword>
<dbReference type="RefSeq" id="WP_353641701.1">
    <property type="nucleotide sequence ID" value="NZ_CP159253.1"/>
</dbReference>
<protein>
    <recommendedName>
        <fullName evidence="3">MFS transporter</fullName>
    </recommendedName>
</protein>
<feature type="transmembrane region" description="Helical" evidence="1">
    <location>
        <begin position="80"/>
        <end position="101"/>
    </location>
</feature>
<dbReference type="EMBL" id="CP159253">
    <property type="protein sequence ID" value="XCG50791.1"/>
    <property type="molecule type" value="Genomic_DNA"/>
</dbReference>
<sequence length="107" mass="11513">MMDRNALVPIMAVAIVNGIFSPWVLAVFLLYPVWYPTWAPMMTQPVYMASALILSTLTLMIAGVPAALYERLAGEPKSTITGTIWLAGVVLLTLPAVPNVLRALGVS</sequence>
<accession>A0AAU8CV92</accession>
<keyword evidence="1" id="KW-1133">Transmembrane helix</keyword>
<keyword evidence="1" id="KW-0812">Transmembrane</keyword>
<proteinExistence type="predicted"/>
<dbReference type="AlphaFoldDB" id="A0AAU8CV92"/>
<organism evidence="2">
    <name type="scientific">Mesorhizobium sp. WSM2240</name>
    <dbReference type="NCBI Taxonomy" id="3228851"/>
    <lineage>
        <taxon>Bacteria</taxon>
        <taxon>Pseudomonadati</taxon>
        <taxon>Pseudomonadota</taxon>
        <taxon>Alphaproteobacteria</taxon>
        <taxon>Hyphomicrobiales</taxon>
        <taxon>Phyllobacteriaceae</taxon>
        <taxon>Mesorhizobium</taxon>
    </lineage>
</organism>
<evidence type="ECO:0000313" key="2">
    <source>
        <dbReference type="EMBL" id="XCG50791.1"/>
    </source>
</evidence>
<gene>
    <name evidence="2" type="ORF">ABVK50_10060</name>
</gene>
<evidence type="ECO:0000256" key="1">
    <source>
        <dbReference type="SAM" id="Phobius"/>
    </source>
</evidence>
<feature type="transmembrane region" description="Helical" evidence="1">
    <location>
        <begin position="7"/>
        <end position="34"/>
    </location>
</feature>